<evidence type="ECO:0000313" key="21">
    <source>
        <dbReference type="Proteomes" id="UP000003704"/>
    </source>
</evidence>
<keyword evidence="21" id="KW-1185">Reference proteome</keyword>
<dbReference type="InterPro" id="IPR039426">
    <property type="entry name" value="TonB-dep_rcpt-like"/>
</dbReference>
<dbReference type="NCBIfam" id="TIGR01783">
    <property type="entry name" value="TonB-siderophor"/>
    <property type="match status" value="1"/>
</dbReference>
<dbReference type="Proteomes" id="UP000003704">
    <property type="component" value="Unassembled WGS sequence"/>
</dbReference>
<keyword evidence="13 14" id="KW-0998">Cell outer membrane</keyword>
<evidence type="ECO:0000256" key="16">
    <source>
        <dbReference type="RuleBase" id="RU003357"/>
    </source>
</evidence>
<gene>
    <name evidence="20" type="ORF">WQQ_10820</name>
</gene>
<dbReference type="InterPro" id="IPR037066">
    <property type="entry name" value="Plug_dom_sf"/>
</dbReference>
<evidence type="ECO:0000256" key="11">
    <source>
        <dbReference type="ARBA" id="ARBA00023136"/>
    </source>
</evidence>
<protein>
    <submittedName>
        <fullName evidence="20">TonB-dependent siderophore receptor</fullName>
    </submittedName>
</protein>
<evidence type="ECO:0000256" key="10">
    <source>
        <dbReference type="ARBA" id="ARBA00023077"/>
    </source>
</evidence>
<dbReference type="PATRIC" id="fig|1172194.4.peg.1038"/>
<organism evidence="20 21">
    <name type="scientific">Hydrocarboniphaga effusa AP103</name>
    <dbReference type="NCBI Taxonomy" id="1172194"/>
    <lineage>
        <taxon>Bacteria</taxon>
        <taxon>Pseudomonadati</taxon>
        <taxon>Pseudomonadota</taxon>
        <taxon>Gammaproteobacteria</taxon>
        <taxon>Nevskiales</taxon>
        <taxon>Nevskiaceae</taxon>
        <taxon>Hydrocarboniphaga</taxon>
    </lineage>
</organism>
<evidence type="ECO:0000256" key="14">
    <source>
        <dbReference type="PROSITE-ProRule" id="PRU01360"/>
    </source>
</evidence>
<reference evidence="20 21" key="1">
    <citation type="journal article" date="2012" name="J. Bacteriol.">
        <title>Genome Sequence of n-Alkane-Degrading Hydrocarboniphaga effusa Strain AP103T (ATCC BAA-332T).</title>
        <authorList>
            <person name="Chang H.K."/>
            <person name="Zylstra G.J."/>
            <person name="Chae J.C."/>
        </authorList>
    </citation>
    <scope>NUCLEOTIDE SEQUENCE [LARGE SCALE GENOMIC DNA]</scope>
    <source>
        <strain evidence="20 21">AP103</strain>
    </source>
</reference>
<dbReference type="Pfam" id="PF07715">
    <property type="entry name" value="Plug"/>
    <property type="match status" value="1"/>
</dbReference>
<dbReference type="InterPro" id="IPR036942">
    <property type="entry name" value="Beta-barrel_TonB_sf"/>
</dbReference>
<dbReference type="Gene3D" id="2.40.170.20">
    <property type="entry name" value="TonB-dependent receptor, beta-barrel domain"/>
    <property type="match status" value="1"/>
</dbReference>
<dbReference type="GO" id="GO:0015891">
    <property type="term" value="P:siderophore transport"/>
    <property type="evidence" value="ECO:0007669"/>
    <property type="project" value="InterPro"/>
</dbReference>
<proteinExistence type="inferred from homology"/>
<dbReference type="Pfam" id="PF00593">
    <property type="entry name" value="TonB_dep_Rec_b-barrel"/>
    <property type="match status" value="1"/>
</dbReference>
<keyword evidence="5" id="KW-0410">Iron transport</keyword>
<comment type="caution">
    <text evidence="20">The sequence shown here is derived from an EMBL/GenBank/DDBJ whole genome shotgun (WGS) entry which is preliminary data.</text>
</comment>
<feature type="signal peptide" evidence="17">
    <location>
        <begin position="1"/>
        <end position="23"/>
    </location>
</feature>
<dbReference type="InterPro" id="IPR000531">
    <property type="entry name" value="Beta-barrel_TonB"/>
</dbReference>
<dbReference type="PANTHER" id="PTHR32552:SF84">
    <property type="entry name" value="TONB-DEPENDENT RECEPTOR-RELATED"/>
    <property type="match status" value="1"/>
</dbReference>
<feature type="chain" id="PRO_5003714247" evidence="17">
    <location>
        <begin position="24"/>
        <end position="744"/>
    </location>
</feature>
<evidence type="ECO:0000256" key="12">
    <source>
        <dbReference type="ARBA" id="ARBA00023170"/>
    </source>
</evidence>
<name>I8TB00_9GAMM</name>
<evidence type="ECO:0000259" key="18">
    <source>
        <dbReference type="Pfam" id="PF00593"/>
    </source>
</evidence>
<dbReference type="OrthoDB" id="127311at2"/>
<feature type="domain" description="TonB-dependent receptor plug" evidence="19">
    <location>
        <begin position="83"/>
        <end position="183"/>
    </location>
</feature>
<keyword evidence="4 14" id="KW-1134">Transmembrane beta strand</keyword>
<keyword evidence="10 16" id="KW-0798">TonB box</keyword>
<dbReference type="InterPro" id="IPR012910">
    <property type="entry name" value="Plug_dom"/>
</dbReference>
<evidence type="ECO:0000259" key="19">
    <source>
        <dbReference type="Pfam" id="PF07715"/>
    </source>
</evidence>
<keyword evidence="8" id="KW-0408">Iron</keyword>
<comment type="similarity">
    <text evidence="2 14 16">Belongs to the TonB-dependent receptor family.</text>
</comment>
<dbReference type="GO" id="GO:0038023">
    <property type="term" value="F:signaling receptor activity"/>
    <property type="evidence" value="ECO:0007669"/>
    <property type="project" value="InterPro"/>
</dbReference>
<dbReference type="EMBL" id="AKGD01000001">
    <property type="protein sequence ID" value="EIT70945.1"/>
    <property type="molecule type" value="Genomic_DNA"/>
</dbReference>
<evidence type="ECO:0000256" key="2">
    <source>
        <dbReference type="ARBA" id="ARBA00009810"/>
    </source>
</evidence>
<feature type="short sequence motif" description="TonB C-terminal box" evidence="15">
    <location>
        <begin position="727"/>
        <end position="744"/>
    </location>
</feature>
<keyword evidence="9" id="KW-0406">Ion transport</keyword>
<feature type="domain" description="TonB-dependent receptor-like beta-barrel" evidence="18">
    <location>
        <begin position="313"/>
        <end position="712"/>
    </location>
</feature>
<evidence type="ECO:0000256" key="1">
    <source>
        <dbReference type="ARBA" id="ARBA00004571"/>
    </source>
</evidence>
<evidence type="ECO:0000256" key="4">
    <source>
        <dbReference type="ARBA" id="ARBA00022452"/>
    </source>
</evidence>
<evidence type="ECO:0000313" key="20">
    <source>
        <dbReference type="EMBL" id="EIT70945.1"/>
    </source>
</evidence>
<dbReference type="STRING" id="1172194.WQQ_10820"/>
<dbReference type="Gene3D" id="2.170.130.10">
    <property type="entry name" value="TonB-dependent receptor, plug domain"/>
    <property type="match status" value="1"/>
</dbReference>
<evidence type="ECO:0000256" key="3">
    <source>
        <dbReference type="ARBA" id="ARBA00022448"/>
    </source>
</evidence>
<comment type="subcellular location">
    <subcellularLocation>
        <location evidence="1 14">Cell outer membrane</location>
        <topology evidence="1 14">Multi-pass membrane protein</topology>
    </subcellularLocation>
</comment>
<evidence type="ECO:0000256" key="17">
    <source>
        <dbReference type="SAM" id="SignalP"/>
    </source>
</evidence>
<dbReference type="GO" id="GO:0009279">
    <property type="term" value="C:cell outer membrane"/>
    <property type="evidence" value="ECO:0007669"/>
    <property type="project" value="UniProtKB-SubCell"/>
</dbReference>
<evidence type="ECO:0000256" key="7">
    <source>
        <dbReference type="ARBA" id="ARBA00022729"/>
    </source>
</evidence>
<dbReference type="PROSITE" id="PS52016">
    <property type="entry name" value="TONB_DEPENDENT_REC_3"/>
    <property type="match status" value="1"/>
</dbReference>
<sequence>MIPLNCRNSVLFALLAPLSIASAQSGTDAGSVVDIEVAATNSEKQAESKERPSEPTLDTVIVSGRRVEAEPITEVTGRLGLSDRETPALVEVVTQEDFQVQGLRTAIEALNAAPGVASGNLPGSVGSVSMRGFHRAVNYLYDGVRISNSDAGMRNWDAWTFERIEVIKGPASVTSGEGALAGAINFVPRRPTLGQSFGEAAVSYGSQDTMRLAGDLNRAFGDTAAVRGDIAYSKSAGWIDDTDSRTFAATLSTLIKPSDRFAVTLSADYFEDRFSSAYYGTPLVAAGHARKPSSLVSGSAGLVLDEAIRDSNYDVEDGLMDSDSLWLRARAEYRLTDAWRIVSDSSWYDAQRSYRDSDDYSFNADSGQFDRLTSLITHDHQVWNQRLHTAFDGQLGGHRNRFTVGVEFSGTDFFTRRRFGQTTSVDPYDPDRGYFPADTAENFGTRQNVNADVSSRSVFVEDAFNLTDKLLLVAGARFDDISLDRKVLNVTAGTITTYGQDYDPLSWRVGAVYDLLPRTQLFTQYTRAATPVSGLLFLSAANARFDISMGDSYEAGVKTSAFDERVQITASVFHIRQDDILTRDPDDPTVTVQGGSQSSKGAELSLEWALTNEVSATLGATVLKAEFDTLIESGGADRSGNRPPNVPEQLVDLVMTYSPESLPLSFTGIVRHNGNFYTSNANTVKVDGYTVLDAAVAWKAPFGTVTLRGRNLTDELYADWSGYSSYLIFLGAPRSAELSLTVPF</sequence>
<keyword evidence="3 14" id="KW-0813">Transport</keyword>
<dbReference type="GO" id="GO:0015344">
    <property type="term" value="F:siderophore uptake transmembrane transporter activity"/>
    <property type="evidence" value="ECO:0007669"/>
    <property type="project" value="TreeGrafter"/>
</dbReference>
<keyword evidence="12 20" id="KW-0675">Receptor</keyword>
<keyword evidence="7 17" id="KW-0732">Signal</keyword>
<evidence type="ECO:0000256" key="13">
    <source>
        <dbReference type="ARBA" id="ARBA00023237"/>
    </source>
</evidence>
<dbReference type="PROSITE" id="PS01156">
    <property type="entry name" value="TONB_DEPENDENT_REC_2"/>
    <property type="match status" value="1"/>
</dbReference>
<evidence type="ECO:0000256" key="15">
    <source>
        <dbReference type="PROSITE-ProRule" id="PRU10144"/>
    </source>
</evidence>
<evidence type="ECO:0000256" key="6">
    <source>
        <dbReference type="ARBA" id="ARBA00022692"/>
    </source>
</evidence>
<evidence type="ECO:0000256" key="8">
    <source>
        <dbReference type="ARBA" id="ARBA00023004"/>
    </source>
</evidence>
<dbReference type="RefSeq" id="WP_007184037.1">
    <property type="nucleotide sequence ID" value="NZ_AKGD01000001.1"/>
</dbReference>
<dbReference type="InterPro" id="IPR010105">
    <property type="entry name" value="TonB_sidphr_rcpt"/>
</dbReference>
<accession>I8TB00</accession>
<keyword evidence="6 14" id="KW-0812">Transmembrane</keyword>
<dbReference type="CDD" id="cd01347">
    <property type="entry name" value="ligand_gated_channel"/>
    <property type="match status" value="1"/>
</dbReference>
<dbReference type="AlphaFoldDB" id="I8TB00"/>
<evidence type="ECO:0000256" key="5">
    <source>
        <dbReference type="ARBA" id="ARBA00022496"/>
    </source>
</evidence>
<dbReference type="InterPro" id="IPR010917">
    <property type="entry name" value="TonB_rcpt_CS"/>
</dbReference>
<dbReference type="SUPFAM" id="SSF56935">
    <property type="entry name" value="Porins"/>
    <property type="match status" value="1"/>
</dbReference>
<evidence type="ECO:0000256" key="9">
    <source>
        <dbReference type="ARBA" id="ARBA00023065"/>
    </source>
</evidence>
<dbReference type="PANTHER" id="PTHR32552">
    <property type="entry name" value="FERRICHROME IRON RECEPTOR-RELATED"/>
    <property type="match status" value="1"/>
</dbReference>
<keyword evidence="11 14" id="KW-0472">Membrane</keyword>